<dbReference type="InterPro" id="IPR046382">
    <property type="entry name" value="Raf1_cyn"/>
</dbReference>
<evidence type="ECO:0000256" key="5">
    <source>
        <dbReference type="ARBA" id="ARBA00023859"/>
    </source>
</evidence>
<evidence type="ECO:0000256" key="2">
    <source>
        <dbReference type="ARBA" id="ARBA00022531"/>
    </source>
</evidence>
<evidence type="ECO:0000259" key="8">
    <source>
        <dbReference type="Pfam" id="PF18578"/>
    </source>
</evidence>
<evidence type="ECO:0000256" key="3">
    <source>
        <dbReference type="ARBA" id="ARBA00023186"/>
    </source>
</evidence>
<keyword evidence="2 6" id="KW-0602">Photosynthesis</keyword>
<keyword evidence="3 6" id="KW-0143">Chaperone</keyword>
<comment type="subcellular location">
    <subcellularLocation>
        <location evidence="6">Cytoplasm</location>
    </subcellularLocation>
</comment>
<dbReference type="Proteomes" id="UP000502433">
    <property type="component" value="Chromosome"/>
</dbReference>
<dbReference type="PANTHER" id="PTHR35299:SF6">
    <property type="entry name" value="RUBISCO ACCUMULATION FACTOR 1"/>
    <property type="match status" value="1"/>
</dbReference>
<reference evidence="10 11" key="1">
    <citation type="submission" date="2020-04" db="EMBL/GenBank/DDBJ databases">
        <title>Genome-Wide Identification of 5-Methylcytosine Sites in Bacterial Genomes By High-Throughput Sequencing of MspJI Restriction Fragments.</title>
        <authorList>
            <person name="Wu V."/>
        </authorList>
    </citation>
    <scope>NUCLEOTIDE SEQUENCE [LARGE SCALE GENOMIC DNA]</scope>
    <source>
        <strain evidence="10 11">CCAP 1403/13f</strain>
    </source>
</reference>
<feature type="domain" description="Rubisco accumulation factor 1 C-terminal" evidence="7">
    <location>
        <begin position="209"/>
        <end position="346"/>
    </location>
</feature>
<dbReference type="InterPro" id="IPR040781">
    <property type="entry name" value="Raf1_HTH"/>
</dbReference>
<evidence type="ECO:0000256" key="4">
    <source>
        <dbReference type="ARBA" id="ARBA00023300"/>
    </source>
</evidence>
<comment type="similarity">
    <text evidence="6">Belongs to the RAF family.</text>
</comment>
<dbReference type="InterPro" id="IPR040858">
    <property type="entry name" value="Raf1_C"/>
</dbReference>
<dbReference type="AlphaFoldDB" id="A0A6H2C3E5"/>
<dbReference type="InterPro" id="IPR037494">
    <property type="entry name" value="RAF1"/>
</dbReference>
<dbReference type="GO" id="GO:0110102">
    <property type="term" value="P:ribulose bisphosphate carboxylase complex assembly"/>
    <property type="evidence" value="ECO:0007669"/>
    <property type="project" value="UniProtKB-UniRule"/>
</dbReference>
<keyword evidence="4 6" id="KW-0120">Carbon dioxide fixation</keyword>
<dbReference type="GO" id="GO:0005737">
    <property type="term" value="C:cytoplasm"/>
    <property type="evidence" value="ECO:0007669"/>
    <property type="project" value="UniProtKB-SubCell"/>
</dbReference>
<evidence type="ECO:0000259" key="9">
    <source>
        <dbReference type="Pfam" id="PF18579"/>
    </source>
</evidence>
<dbReference type="PANTHER" id="PTHR35299">
    <property type="entry name" value="RUBISCO ACCUMULATION FACTOR 1"/>
    <property type="match status" value="1"/>
</dbReference>
<dbReference type="RefSeq" id="WP_168696422.1">
    <property type="nucleotide sequence ID" value="NZ_CP051206.1"/>
</dbReference>
<feature type="domain" description="Rubisco accumulation factor 1 helix turn helix" evidence="9">
    <location>
        <begin position="20"/>
        <end position="77"/>
    </location>
</feature>
<dbReference type="Pfam" id="PF18579">
    <property type="entry name" value="Raf1_HTH"/>
    <property type="match status" value="1"/>
</dbReference>
<name>A0A6H2C3E5_DOLFA</name>
<organism evidence="10 11">
    <name type="scientific">Dolichospermum flos-aquae CCAP 1403/13F</name>
    <dbReference type="NCBI Taxonomy" id="315271"/>
    <lineage>
        <taxon>Bacteria</taxon>
        <taxon>Bacillati</taxon>
        <taxon>Cyanobacteriota</taxon>
        <taxon>Cyanophyceae</taxon>
        <taxon>Nostocales</taxon>
        <taxon>Aphanizomenonaceae</taxon>
        <taxon>Dolichospermum</taxon>
    </lineage>
</organism>
<keyword evidence="1 6" id="KW-0963">Cytoplasm</keyword>
<evidence type="ECO:0000256" key="1">
    <source>
        <dbReference type="ARBA" id="ARBA00022490"/>
    </source>
</evidence>
<dbReference type="Pfam" id="PF18578">
    <property type="entry name" value="Raf1_N"/>
    <property type="match status" value="1"/>
</dbReference>
<dbReference type="GO" id="GO:0015979">
    <property type="term" value="P:photosynthesis"/>
    <property type="evidence" value="ECO:0007669"/>
    <property type="project" value="UniProtKB-KW"/>
</dbReference>
<dbReference type="InterPro" id="IPR041358">
    <property type="entry name" value="Raf1_N"/>
</dbReference>
<evidence type="ECO:0000313" key="10">
    <source>
        <dbReference type="EMBL" id="QJB45524.1"/>
    </source>
</evidence>
<dbReference type="EMBL" id="CP051206">
    <property type="protein sequence ID" value="QJB45524.1"/>
    <property type="molecule type" value="Genomic_DNA"/>
</dbReference>
<dbReference type="GO" id="GO:0015977">
    <property type="term" value="P:carbon fixation"/>
    <property type="evidence" value="ECO:0007669"/>
    <property type="project" value="UniProtKB-UniRule"/>
</dbReference>
<proteinExistence type="inferred from homology"/>
<evidence type="ECO:0000313" key="11">
    <source>
        <dbReference type="Proteomes" id="UP000502433"/>
    </source>
</evidence>
<feature type="domain" description="Rubisco accumulation factor 1 alpha-helical" evidence="8">
    <location>
        <begin position="90"/>
        <end position="195"/>
    </location>
</feature>
<feature type="region of interest" description="N-terminal alpha-helix" evidence="6">
    <location>
        <begin position="16"/>
        <end position="197"/>
    </location>
</feature>
<dbReference type="KEGG" id="dfs:HGD76_16460"/>
<gene>
    <name evidence="6" type="primary">raf1</name>
    <name evidence="10" type="ORF">HGD76_16460</name>
</gene>
<comment type="domain">
    <text evidence="6">Has 3 domains, the N-terminal alpha-helical domain, an extended flexible linker and the C-terminal beta-sheet domain. The 2 C-terminal beta-sheet domains are swapped and pack against each other to form the dimer interface.</text>
</comment>
<feature type="region of interest" description="C-terminal beta-sheet" evidence="6">
    <location>
        <begin position="221"/>
        <end position="347"/>
    </location>
</feature>
<protein>
    <recommendedName>
        <fullName evidence="5 6">RuBisCO accumulation factor 1</fullName>
    </recommendedName>
</protein>
<reference evidence="10 11" key="2">
    <citation type="submission" date="2020-04" db="EMBL/GenBank/DDBJ databases">
        <authorList>
            <person name="Fomenkov A."/>
            <person name="Anton B.P."/>
            <person name="Roberts R.J."/>
        </authorList>
    </citation>
    <scope>NUCLEOTIDE SEQUENCE [LARGE SCALE GENOMIC DNA]</scope>
    <source>
        <strain evidence="10 11">CCAP 1403/13f</strain>
    </source>
</reference>
<evidence type="ECO:0000256" key="6">
    <source>
        <dbReference type="HAMAP-Rule" id="MF_00856"/>
    </source>
</evidence>
<accession>A0A6H2C3E5</accession>
<comment type="function">
    <text evidence="6">A major RuBisCO chaperone. Acts after GroEL-GroES chaperonin to fold and/or assemble the large subunit of RuBisCO (ccbL, rbcL). Cooperates with RbcX in RbcL folding, plays the major role in assembly of dimers into RbcL(8)-Raf1(8) intermediate complexes. RbcS replaces Raf1, leading to holoenzyme formation.</text>
</comment>
<sequence length="361" mass="41039">MTETQPNLQNPAEDIAQTATELLVKLRQKQGTWVEWGQAIAYLQKNGYNPQDIFEATGFEPIQQNQVIVGSQVYNSMEKSGSSSATLAYYSTKSSDVLYELRGLTQEDRATTADLTYQYKLDADVVRDIAKAVKDYSWFPSLPEGFSKHPGDAIAYQSWKYAKQKSDLSERSRLIAKGLRFAHSETARKQLEQLLMDFSVTAKVAPPILPFYRLEIDEDLPRILPVVGELPLTSQELKAVPFITEIQPFRIVKFAGEQAWVSLPGWKVLLNAEDPVVVIGNSDIFPNPHQNKVEPIMIVIDRAQREWDISNYFVFENGDSIDFQWFETAPAIPLLGKMIVLVRPKKVLDEEYTKDAWQIDE</sequence>
<comment type="subunit">
    <text evidence="6">Homodimer. Forms an RbcL(8)-Raf1(8) complex. Forms complexes of many stoichiometries with RbcL with and without RbcS. RbcX and Raf1 can bind simultaneously to RbcL.</text>
</comment>
<dbReference type="Pfam" id="PF18087">
    <property type="entry name" value="RuBisCo_chap_C"/>
    <property type="match status" value="1"/>
</dbReference>
<evidence type="ECO:0000259" key="7">
    <source>
        <dbReference type="Pfam" id="PF18087"/>
    </source>
</evidence>
<dbReference type="HAMAP" id="MF_00856">
    <property type="entry name" value="Raf1"/>
    <property type="match status" value="1"/>
</dbReference>